<dbReference type="PANTHER" id="PTHR48419">
    <property type="entry name" value="SULFOTRANSFERASE DOMAIN-CONTAINING PROTEIN"/>
    <property type="match status" value="1"/>
</dbReference>
<gene>
    <name evidence="2" type="ORF">C8A04DRAFT_14036</name>
</gene>
<organism evidence="2 3">
    <name type="scientific">Dichotomopilus funicola</name>
    <dbReference type="NCBI Taxonomy" id="1934379"/>
    <lineage>
        <taxon>Eukaryota</taxon>
        <taxon>Fungi</taxon>
        <taxon>Dikarya</taxon>
        <taxon>Ascomycota</taxon>
        <taxon>Pezizomycotina</taxon>
        <taxon>Sordariomycetes</taxon>
        <taxon>Sordariomycetidae</taxon>
        <taxon>Sordariales</taxon>
        <taxon>Chaetomiaceae</taxon>
        <taxon>Dichotomopilus</taxon>
    </lineage>
</organism>
<evidence type="ECO:0000256" key="1">
    <source>
        <dbReference type="SAM" id="MobiDB-lite"/>
    </source>
</evidence>
<evidence type="ECO:0000313" key="2">
    <source>
        <dbReference type="EMBL" id="KAK4141551.1"/>
    </source>
</evidence>
<dbReference type="InterPro" id="IPR027417">
    <property type="entry name" value="P-loop_NTPase"/>
</dbReference>
<accession>A0AAN6UZD9</accession>
<sequence>MTVNTTPPRRYWLLTSPRTASNMLVKILNLEAQAIRPVFQGGYFFLQSTALRFPFHTKPMRDWTPDERAAVDTAQLEAFTKFQDHIAASEHDNQTIFVKEHAVMLSHPLFESQHAFGPDAGLSSDQPTPLPAHGVDSPTRSPLNLTSLPDEFLKTWYPTFLIRHPALVIPSLYRSRANQASVDSDQVPQLPLLPETTMKWTRSLYEFYRAHFASSPPPEGEENRWPIVLDADDIMTSPALVQKYASLTGLDPERLRFNWQKASAEEMEKLNPMHRAMVGSIMGSEKVDLSKVAGEELDIAAEAEKWRVEFGEEVGRRMEGEVRGMMGDYEVLRAARLRVD</sequence>
<evidence type="ECO:0008006" key="4">
    <source>
        <dbReference type="Google" id="ProtNLM"/>
    </source>
</evidence>
<dbReference type="AlphaFoldDB" id="A0AAN6UZD9"/>
<reference evidence="2" key="1">
    <citation type="journal article" date="2023" name="Mol. Phylogenet. Evol.">
        <title>Genome-scale phylogeny and comparative genomics of the fungal order Sordariales.</title>
        <authorList>
            <person name="Hensen N."/>
            <person name="Bonometti L."/>
            <person name="Westerberg I."/>
            <person name="Brannstrom I.O."/>
            <person name="Guillou S."/>
            <person name="Cros-Aarteil S."/>
            <person name="Calhoun S."/>
            <person name="Haridas S."/>
            <person name="Kuo A."/>
            <person name="Mondo S."/>
            <person name="Pangilinan J."/>
            <person name="Riley R."/>
            <person name="LaButti K."/>
            <person name="Andreopoulos B."/>
            <person name="Lipzen A."/>
            <person name="Chen C."/>
            <person name="Yan M."/>
            <person name="Daum C."/>
            <person name="Ng V."/>
            <person name="Clum A."/>
            <person name="Steindorff A."/>
            <person name="Ohm R.A."/>
            <person name="Martin F."/>
            <person name="Silar P."/>
            <person name="Natvig D.O."/>
            <person name="Lalanne C."/>
            <person name="Gautier V."/>
            <person name="Ament-Velasquez S.L."/>
            <person name="Kruys A."/>
            <person name="Hutchinson M.I."/>
            <person name="Powell A.J."/>
            <person name="Barry K."/>
            <person name="Miller A.N."/>
            <person name="Grigoriev I.V."/>
            <person name="Debuchy R."/>
            <person name="Gladieux P."/>
            <person name="Hiltunen Thoren M."/>
            <person name="Johannesson H."/>
        </authorList>
    </citation>
    <scope>NUCLEOTIDE SEQUENCE</scope>
    <source>
        <strain evidence="2">CBS 141.50</strain>
    </source>
</reference>
<comment type="caution">
    <text evidence="2">The sequence shown here is derived from an EMBL/GenBank/DDBJ whole genome shotgun (WGS) entry which is preliminary data.</text>
</comment>
<protein>
    <recommendedName>
        <fullName evidence="4">Sulfotransferase</fullName>
    </recommendedName>
</protein>
<dbReference type="SUPFAM" id="SSF52540">
    <property type="entry name" value="P-loop containing nucleoside triphosphate hydrolases"/>
    <property type="match status" value="1"/>
</dbReference>
<feature type="region of interest" description="Disordered" evidence="1">
    <location>
        <begin position="116"/>
        <end position="142"/>
    </location>
</feature>
<dbReference type="PANTHER" id="PTHR48419:SF1">
    <property type="entry name" value="SULFOTRANSFERASE DOMAIN-CONTAINING PROTEIN"/>
    <property type="match status" value="1"/>
</dbReference>
<dbReference type="Proteomes" id="UP001302676">
    <property type="component" value="Unassembled WGS sequence"/>
</dbReference>
<dbReference type="GeneID" id="87814554"/>
<keyword evidence="3" id="KW-1185">Reference proteome</keyword>
<reference evidence="2" key="2">
    <citation type="submission" date="2023-05" db="EMBL/GenBank/DDBJ databases">
        <authorList>
            <consortium name="Lawrence Berkeley National Laboratory"/>
            <person name="Steindorff A."/>
            <person name="Hensen N."/>
            <person name="Bonometti L."/>
            <person name="Westerberg I."/>
            <person name="Brannstrom I.O."/>
            <person name="Guillou S."/>
            <person name="Cros-Aarteil S."/>
            <person name="Calhoun S."/>
            <person name="Haridas S."/>
            <person name="Kuo A."/>
            <person name="Mondo S."/>
            <person name="Pangilinan J."/>
            <person name="Riley R."/>
            <person name="Labutti K."/>
            <person name="Andreopoulos B."/>
            <person name="Lipzen A."/>
            <person name="Chen C."/>
            <person name="Yanf M."/>
            <person name="Daum C."/>
            <person name="Ng V."/>
            <person name="Clum A."/>
            <person name="Ohm R."/>
            <person name="Martin F."/>
            <person name="Silar P."/>
            <person name="Natvig D."/>
            <person name="Lalanne C."/>
            <person name="Gautier V."/>
            <person name="Ament-Velasquez S.L."/>
            <person name="Kruys A."/>
            <person name="Hutchinson M.I."/>
            <person name="Powell A.J."/>
            <person name="Barry K."/>
            <person name="Miller A.N."/>
            <person name="Grigoriev I.V."/>
            <person name="Debuchy R."/>
            <person name="Gladieux P."/>
            <person name="Thoren M.H."/>
            <person name="Johannesson H."/>
        </authorList>
    </citation>
    <scope>NUCLEOTIDE SEQUENCE</scope>
    <source>
        <strain evidence="2">CBS 141.50</strain>
    </source>
</reference>
<evidence type="ECO:0000313" key="3">
    <source>
        <dbReference type="Proteomes" id="UP001302676"/>
    </source>
</evidence>
<dbReference type="EMBL" id="MU853610">
    <property type="protein sequence ID" value="KAK4141551.1"/>
    <property type="molecule type" value="Genomic_DNA"/>
</dbReference>
<dbReference type="RefSeq" id="XP_062634922.1">
    <property type="nucleotide sequence ID" value="XM_062777941.1"/>
</dbReference>
<dbReference type="InterPro" id="IPR053226">
    <property type="entry name" value="Pyrrolopyrazine_biosynth_F"/>
</dbReference>
<name>A0AAN6UZD9_9PEZI</name>
<proteinExistence type="predicted"/>